<dbReference type="Proteomes" id="UP001464555">
    <property type="component" value="Unassembled WGS sequence"/>
</dbReference>
<comment type="caution">
    <text evidence="2">The sequence shown here is derived from an EMBL/GenBank/DDBJ whole genome shotgun (WGS) entry which is preliminary data.</text>
</comment>
<dbReference type="Gene3D" id="2.60.120.200">
    <property type="match status" value="1"/>
</dbReference>
<name>A0ABU9I1X3_9FLAO</name>
<keyword evidence="1" id="KW-0732">Signal</keyword>
<feature type="signal peptide" evidence="1">
    <location>
        <begin position="1"/>
        <end position="20"/>
    </location>
</feature>
<dbReference type="EMBL" id="JBBYHR010000010">
    <property type="protein sequence ID" value="MEL1245933.1"/>
    <property type="molecule type" value="Genomic_DNA"/>
</dbReference>
<dbReference type="InterPro" id="IPR013320">
    <property type="entry name" value="ConA-like_dom_sf"/>
</dbReference>
<sequence length="314" mass="33106">MKTIKIFAYALAATSGMVLTSCGSDDSASSLPPIGGYNTADEIAASDLLAYWPLNGDGKESKSGAMPTNTVGASWVEGKKGQALRLNSGFLDYAPIAELNGPNPGFTISCWAKITNQKLTPDAVSTISPLISFAGGPNANVGNLALFGNTHGLVSSDSIQMKAEYHFKKPDGVDFNGDCVNMIKMEPWMISDNAANTGATPLHAAFANKTGGQWAHIVFTYNGANAMVGMYVNGVKISNPAWEDRKGDNTLPLPIAFFTPSHPIIGALASVANGTNVDTWNAALKGDIDEIRVYKKALILADINALYQLESAGR</sequence>
<evidence type="ECO:0000313" key="3">
    <source>
        <dbReference type="Proteomes" id="UP001464555"/>
    </source>
</evidence>
<accession>A0ABU9I1X3</accession>
<gene>
    <name evidence="2" type="ORF">AAEO56_16790</name>
</gene>
<evidence type="ECO:0000313" key="2">
    <source>
        <dbReference type="EMBL" id="MEL1245933.1"/>
    </source>
</evidence>
<dbReference type="SUPFAM" id="SSF49899">
    <property type="entry name" value="Concanavalin A-like lectins/glucanases"/>
    <property type="match status" value="1"/>
</dbReference>
<keyword evidence="3" id="KW-1185">Reference proteome</keyword>
<organism evidence="2 3">
    <name type="scientific">Flavobacterium arundinis</name>
    <dbReference type="NCBI Taxonomy" id="3139143"/>
    <lineage>
        <taxon>Bacteria</taxon>
        <taxon>Pseudomonadati</taxon>
        <taxon>Bacteroidota</taxon>
        <taxon>Flavobacteriia</taxon>
        <taxon>Flavobacteriales</taxon>
        <taxon>Flavobacteriaceae</taxon>
        <taxon>Flavobacterium</taxon>
    </lineage>
</organism>
<evidence type="ECO:0000256" key="1">
    <source>
        <dbReference type="SAM" id="SignalP"/>
    </source>
</evidence>
<dbReference type="PROSITE" id="PS51257">
    <property type="entry name" value="PROKAR_LIPOPROTEIN"/>
    <property type="match status" value="1"/>
</dbReference>
<proteinExistence type="predicted"/>
<feature type="chain" id="PRO_5046159861" evidence="1">
    <location>
        <begin position="21"/>
        <end position="314"/>
    </location>
</feature>
<dbReference type="RefSeq" id="WP_341698230.1">
    <property type="nucleotide sequence ID" value="NZ_JBBYHR010000010.1"/>
</dbReference>
<protein>
    <submittedName>
        <fullName evidence="2">LamG-like jellyroll fold domain-containing protein</fullName>
    </submittedName>
</protein>
<reference evidence="2 3" key="1">
    <citation type="submission" date="2024-04" db="EMBL/GenBank/DDBJ databases">
        <title>Flavobacterium sp. DGU11 16S ribosomal RNA gene Genome sequencing and assembly.</title>
        <authorList>
            <person name="Park S."/>
        </authorList>
    </citation>
    <scope>NUCLEOTIDE SEQUENCE [LARGE SCALE GENOMIC DNA]</scope>
    <source>
        <strain evidence="2 3">DGU11</strain>
    </source>
</reference>
<dbReference type="Pfam" id="PF13385">
    <property type="entry name" value="Laminin_G_3"/>
    <property type="match status" value="1"/>
</dbReference>